<sequence length="71" mass="8157">MSSEVVDVLYTGKFVVVCPEELVHKLCSIPLLARNINHKFNRITTGLKSEKKKFLNILGVYRINFFSNSKK</sequence>
<protein>
    <submittedName>
        <fullName evidence="1">Uncharacterized protein</fullName>
    </submittedName>
</protein>
<name>A0A3M7PCN2_BRAPC</name>
<accession>A0A3M7PCN2</accession>
<proteinExistence type="predicted"/>
<keyword evidence="2" id="KW-1185">Reference proteome</keyword>
<dbReference type="EMBL" id="REGN01011832">
    <property type="protein sequence ID" value="RMZ96866.1"/>
    <property type="molecule type" value="Genomic_DNA"/>
</dbReference>
<dbReference type="AlphaFoldDB" id="A0A3M7PCN2"/>
<reference evidence="1 2" key="1">
    <citation type="journal article" date="2018" name="Sci. Rep.">
        <title>Genomic signatures of local adaptation to the degree of environmental predictability in rotifers.</title>
        <authorList>
            <person name="Franch-Gras L."/>
            <person name="Hahn C."/>
            <person name="Garcia-Roger E.M."/>
            <person name="Carmona M.J."/>
            <person name="Serra M."/>
            <person name="Gomez A."/>
        </authorList>
    </citation>
    <scope>NUCLEOTIDE SEQUENCE [LARGE SCALE GENOMIC DNA]</scope>
    <source>
        <strain evidence="1">HYR1</strain>
    </source>
</reference>
<evidence type="ECO:0000313" key="1">
    <source>
        <dbReference type="EMBL" id="RMZ96866.1"/>
    </source>
</evidence>
<gene>
    <name evidence="1" type="ORF">BpHYR1_036664</name>
</gene>
<comment type="caution">
    <text evidence="1">The sequence shown here is derived from an EMBL/GenBank/DDBJ whole genome shotgun (WGS) entry which is preliminary data.</text>
</comment>
<organism evidence="1 2">
    <name type="scientific">Brachionus plicatilis</name>
    <name type="common">Marine rotifer</name>
    <name type="synonym">Brachionus muelleri</name>
    <dbReference type="NCBI Taxonomy" id="10195"/>
    <lineage>
        <taxon>Eukaryota</taxon>
        <taxon>Metazoa</taxon>
        <taxon>Spiralia</taxon>
        <taxon>Gnathifera</taxon>
        <taxon>Rotifera</taxon>
        <taxon>Eurotatoria</taxon>
        <taxon>Monogononta</taxon>
        <taxon>Pseudotrocha</taxon>
        <taxon>Ploima</taxon>
        <taxon>Brachionidae</taxon>
        <taxon>Brachionus</taxon>
    </lineage>
</organism>
<dbReference type="Proteomes" id="UP000276133">
    <property type="component" value="Unassembled WGS sequence"/>
</dbReference>
<evidence type="ECO:0000313" key="2">
    <source>
        <dbReference type="Proteomes" id="UP000276133"/>
    </source>
</evidence>